<dbReference type="GO" id="GO:0003677">
    <property type="term" value="F:DNA binding"/>
    <property type="evidence" value="ECO:0007669"/>
    <property type="project" value="UniProtKB-KW"/>
</dbReference>
<keyword evidence="2" id="KW-1185">Reference proteome</keyword>
<evidence type="ECO:0000313" key="1">
    <source>
        <dbReference type="EMBL" id="SDN19977.1"/>
    </source>
</evidence>
<reference evidence="1 2" key="1">
    <citation type="submission" date="2016-10" db="EMBL/GenBank/DDBJ databases">
        <authorList>
            <person name="de Groot N.N."/>
        </authorList>
    </citation>
    <scope>NUCLEOTIDE SEQUENCE [LARGE SCALE GENOMIC DNA]</scope>
    <source>
        <strain evidence="1 2">DSM 1736</strain>
    </source>
</reference>
<organism evidence="1 2">
    <name type="scientific">Dendrosporobacter quercicolus</name>
    <dbReference type="NCBI Taxonomy" id="146817"/>
    <lineage>
        <taxon>Bacteria</taxon>
        <taxon>Bacillati</taxon>
        <taxon>Bacillota</taxon>
        <taxon>Negativicutes</taxon>
        <taxon>Selenomonadales</taxon>
        <taxon>Sporomusaceae</taxon>
        <taxon>Dendrosporobacter</taxon>
    </lineage>
</organism>
<proteinExistence type="predicted"/>
<dbReference type="Proteomes" id="UP000214880">
    <property type="component" value="Unassembled WGS sequence"/>
</dbReference>
<accession>A0A1G9ZFW0</accession>
<dbReference type="SUPFAM" id="SSF46689">
    <property type="entry name" value="Homeodomain-like"/>
    <property type="match status" value="1"/>
</dbReference>
<sequence length="151" mass="17133">MTQKYFVKLTESEQNRLQELINSRNASKSIKKRANILLMSDMSAGNPAKQAEIAKRCGVSVVTVYHTLRDFACNGLTYTLTYKRKKTTNPPIVTSEMQARIIALACSEPPKGFARWTVRMLTEKIIELGILEKVSRETVRQTLKKQNLSLI</sequence>
<keyword evidence="1" id="KW-0238">DNA-binding</keyword>
<evidence type="ECO:0000313" key="2">
    <source>
        <dbReference type="Proteomes" id="UP000214880"/>
    </source>
</evidence>
<gene>
    <name evidence="1" type="ORF">SAMN04488502_11442</name>
</gene>
<dbReference type="InterPro" id="IPR009057">
    <property type="entry name" value="Homeodomain-like_sf"/>
</dbReference>
<protein>
    <submittedName>
        <fullName evidence="1">Homeodomain-like domain-containing protein</fullName>
    </submittedName>
</protein>
<dbReference type="Pfam" id="PF13565">
    <property type="entry name" value="HTH_32"/>
    <property type="match status" value="1"/>
</dbReference>
<name>A0A1G9ZFW0_9FIRM</name>
<dbReference type="EMBL" id="FNHB01000014">
    <property type="protein sequence ID" value="SDN19977.1"/>
    <property type="molecule type" value="Genomic_DNA"/>
</dbReference>
<dbReference type="AlphaFoldDB" id="A0A1G9ZFW0"/>
<keyword evidence="1" id="KW-0371">Homeobox</keyword>
<dbReference type="OrthoDB" id="69748at2"/>